<dbReference type="Gene3D" id="3.30.565.10">
    <property type="entry name" value="Histidine kinase-like ATPase, C-terminal domain"/>
    <property type="match status" value="1"/>
</dbReference>
<feature type="transmembrane region" description="Helical" evidence="2">
    <location>
        <begin position="36"/>
        <end position="54"/>
    </location>
</feature>
<keyword evidence="6" id="KW-1185">Reference proteome</keyword>
<feature type="transmembrane region" description="Helical" evidence="2">
    <location>
        <begin position="165"/>
        <end position="191"/>
    </location>
</feature>
<feature type="transmembrane region" description="Helical" evidence="2">
    <location>
        <begin position="131"/>
        <end position="153"/>
    </location>
</feature>
<proteinExistence type="predicted"/>
<feature type="transmembrane region" description="Helical" evidence="2">
    <location>
        <begin position="74"/>
        <end position="92"/>
    </location>
</feature>
<name>A0A1H4AF47_9FLAO</name>
<dbReference type="GO" id="GO:0000155">
    <property type="term" value="F:phosphorelay sensor kinase activity"/>
    <property type="evidence" value="ECO:0007669"/>
    <property type="project" value="InterPro"/>
</dbReference>
<keyword evidence="2" id="KW-1133">Transmembrane helix</keyword>
<gene>
    <name evidence="5" type="ORF">SAMN05421540_10518</name>
</gene>
<dbReference type="RefSeq" id="WP_093242421.1">
    <property type="nucleotide sequence ID" value="NZ_FNQF01000005.1"/>
</dbReference>
<dbReference type="Pfam" id="PF06580">
    <property type="entry name" value="His_kinase"/>
    <property type="match status" value="1"/>
</dbReference>
<keyword evidence="1" id="KW-0175">Coiled coil</keyword>
<evidence type="ECO:0000313" key="6">
    <source>
        <dbReference type="Proteomes" id="UP000198820"/>
    </source>
</evidence>
<feature type="transmembrane region" description="Helical" evidence="2">
    <location>
        <begin position="6"/>
        <end position="29"/>
    </location>
</feature>
<evidence type="ECO:0000256" key="1">
    <source>
        <dbReference type="SAM" id="Coils"/>
    </source>
</evidence>
<organism evidence="5 6">
    <name type="scientific">Psychroflexus halocasei</name>
    <dbReference type="NCBI Taxonomy" id="908615"/>
    <lineage>
        <taxon>Bacteria</taxon>
        <taxon>Pseudomonadati</taxon>
        <taxon>Bacteroidota</taxon>
        <taxon>Flavobacteriia</taxon>
        <taxon>Flavobacteriales</taxon>
        <taxon>Flavobacteriaceae</taxon>
        <taxon>Psychroflexus</taxon>
    </lineage>
</organism>
<reference evidence="5 6" key="1">
    <citation type="submission" date="2016-10" db="EMBL/GenBank/DDBJ databases">
        <authorList>
            <person name="de Groot N.N."/>
        </authorList>
    </citation>
    <scope>NUCLEOTIDE SEQUENCE [LARGE SCALE GENOMIC DNA]</scope>
    <source>
        <strain evidence="5 6">DSM 23581</strain>
    </source>
</reference>
<feature type="transmembrane region" description="Helical" evidence="2">
    <location>
        <begin position="104"/>
        <end position="125"/>
    </location>
</feature>
<feature type="domain" description="Signal transduction histidine kinase internal region" evidence="3">
    <location>
        <begin position="282"/>
        <end position="360"/>
    </location>
</feature>
<feature type="domain" description="7TM-DISM receptor extracellular" evidence="4">
    <location>
        <begin position="8"/>
        <end position="217"/>
    </location>
</feature>
<dbReference type="InterPro" id="IPR036890">
    <property type="entry name" value="HATPase_C_sf"/>
</dbReference>
<feature type="transmembrane region" description="Helical" evidence="2">
    <location>
        <begin position="197"/>
        <end position="216"/>
    </location>
</feature>
<sequence length="488" mass="57780">MLFEPSVFFWQLMVCTLVVFCALSFVIGFNSREKSFLLYSNYTFFLLAYFIIMSPYEAQWLESIRSSSFSSLKWYLQVIYNCSYFIFFLYFLDIKQHLKQFYKFITKVVSIAFLISTLFLIYTIYVDNTRLYDIFYIYVFVPIVFCFAVYTLYKAFKLPGSLKYFFILGGGTFITLAMIALFFPIMGWNFLNINPFILFYIGIFIEQIVFAIGLAYKINLINTQLINKSIENHNIKANQNRLLEDQLKKQEKEILELTANAEKERLETIKAKFEEQIHHLHLVSLQSQMNPHFIFNALNSIKVFLIEDQKEKAVYYLNKFSKLIRHILNSTELDSITLDEELTITKLYASLENIRFEEKIELQIRKPNDINLSTIMVPPMILQPFIENAIWHGLMLKKEDKLIDISFEKTENKVVLKIKDNGIGREKSEHYSSRKLRQKEPIGLKINKQRLQHFNQKHGLNYTFKIDDLKNKYNEATGTEVILELKYK</sequence>
<feature type="coiled-coil region" evidence="1">
    <location>
        <begin position="233"/>
        <end position="272"/>
    </location>
</feature>
<accession>A0A1H4AF47</accession>
<evidence type="ECO:0000313" key="5">
    <source>
        <dbReference type="EMBL" id="SEA34703.1"/>
    </source>
</evidence>
<keyword evidence="2" id="KW-0472">Membrane</keyword>
<evidence type="ECO:0000256" key="2">
    <source>
        <dbReference type="SAM" id="Phobius"/>
    </source>
</evidence>
<dbReference type="GO" id="GO:0016020">
    <property type="term" value="C:membrane"/>
    <property type="evidence" value="ECO:0007669"/>
    <property type="project" value="InterPro"/>
</dbReference>
<dbReference type="EMBL" id="FNQF01000005">
    <property type="protein sequence ID" value="SEA34703.1"/>
    <property type="molecule type" value="Genomic_DNA"/>
</dbReference>
<protein>
    <submittedName>
        <fullName evidence="5">7TM diverse intracellular signalling</fullName>
    </submittedName>
</protein>
<dbReference type="InterPro" id="IPR011623">
    <property type="entry name" value="7TMR_DISM_rcpt_extracell_dom1"/>
</dbReference>
<evidence type="ECO:0000259" key="3">
    <source>
        <dbReference type="Pfam" id="PF06580"/>
    </source>
</evidence>
<dbReference type="STRING" id="908615.SAMN05421540_10518"/>
<dbReference type="InterPro" id="IPR010559">
    <property type="entry name" value="Sig_transdc_His_kin_internal"/>
</dbReference>
<dbReference type="PANTHER" id="PTHR34220">
    <property type="entry name" value="SENSOR HISTIDINE KINASE YPDA"/>
    <property type="match status" value="1"/>
</dbReference>
<dbReference type="Pfam" id="PF07695">
    <property type="entry name" value="7TMR-DISM_7TM"/>
    <property type="match status" value="1"/>
</dbReference>
<dbReference type="SUPFAM" id="SSF55874">
    <property type="entry name" value="ATPase domain of HSP90 chaperone/DNA topoisomerase II/histidine kinase"/>
    <property type="match status" value="1"/>
</dbReference>
<dbReference type="Proteomes" id="UP000198820">
    <property type="component" value="Unassembled WGS sequence"/>
</dbReference>
<dbReference type="InterPro" id="IPR050640">
    <property type="entry name" value="Bact_2-comp_sensor_kinase"/>
</dbReference>
<keyword evidence="2" id="KW-0812">Transmembrane</keyword>
<evidence type="ECO:0000259" key="4">
    <source>
        <dbReference type="Pfam" id="PF07695"/>
    </source>
</evidence>
<dbReference type="PANTHER" id="PTHR34220:SF7">
    <property type="entry name" value="SENSOR HISTIDINE KINASE YPDA"/>
    <property type="match status" value="1"/>
</dbReference>
<dbReference type="AlphaFoldDB" id="A0A1H4AF47"/>